<keyword evidence="10" id="KW-1185">Reference proteome</keyword>
<dbReference type="InterPro" id="IPR032466">
    <property type="entry name" value="Metal_Hydrolase"/>
</dbReference>
<comment type="cofactor">
    <cofactor evidence="1">
        <name>Zn(2+)</name>
        <dbReference type="ChEBI" id="CHEBI:29105"/>
    </cofactor>
</comment>
<evidence type="ECO:0000256" key="6">
    <source>
        <dbReference type="ARBA" id="ARBA00023080"/>
    </source>
</evidence>
<dbReference type="AlphaFoldDB" id="A0A176VLS0"/>
<comment type="caution">
    <text evidence="9">The sequence shown here is derived from an EMBL/GenBank/DDBJ whole genome shotgun (WGS) entry which is preliminary data.</text>
</comment>
<dbReference type="PANTHER" id="PTHR11409:SF42">
    <property type="entry name" value="ADENOSINE DEAMINASE-LIKE PROTEIN"/>
    <property type="match status" value="1"/>
</dbReference>
<comment type="similarity">
    <text evidence="2">Belongs to the metallo-dependent hydrolases superfamily. Adenosine and AMP deaminases family.</text>
</comment>
<dbReference type="EMBL" id="LVLJ01003489">
    <property type="protein sequence ID" value="OAE21261.1"/>
    <property type="molecule type" value="Genomic_DNA"/>
</dbReference>
<sequence length="363" mass="40447">MMTKEKKNWINSLAAQLQVSAMQMPLLKAMPKLELHAHLNGCVRTSTLLDLAVGENSKEKISNTDLESLIRKEDRSLTECFRLFPVIHALTTDHAVVTRITREAIEDFLLDNVVYLELRTTPKCNDLYGMSKRSYVEAVFAGFEAAGVMYKTDCDVQDGHRMHVRLLLSIDRRENAEAAMNTVQLAWDMRDRGVAGVDLSGDPAIGNWETFLPALTLAKELGVPLTLHCGEVSNPKEVREMLALQPRRLGHVCCLEEAEWRALLDSGIPVEICLTSNVRTESVSSMRDHHFAALYNAKHPVVLCTDDPGLFSTSLTLEFAIAATCFGLTNLELLIMGKSAINYTFADDKTKLILHGIFDDALQ</sequence>
<name>A0A176VLS0_MARPO</name>
<dbReference type="GO" id="GO:0046103">
    <property type="term" value="P:inosine biosynthetic process"/>
    <property type="evidence" value="ECO:0007669"/>
    <property type="project" value="TreeGrafter"/>
</dbReference>
<evidence type="ECO:0000313" key="9">
    <source>
        <dbReference type="EMBL" id="OAE21261.1"/>
    </source>
</evidence>
<reference evidence="9" key="1">
    <citation type="submission" date="2016-03" db="EMBL/GenBank/DDBJ databases">
        <title>Mechanisms controlling the formation of the plant cell surface in tip-growing cells are functionally conserved among land plants.</title>
        <authorList>
            <person name="Honkanen S."/>
            <person name="Jones V.A."/>
            <person name="Morieri G."/>
            <person name="Champion C."/>
            <person name="Hetherington A.J."/>
            <person name="Kelly S."/>
            <person name="Saint-Marcoux D."/>
            <person name="Proust H."/>
            <person name="Prescott H."/>
            <person name="Dolan L."/>
        </authorList>
    </citation>
    <scope>NUCLEOTIDE SEQUENCE [LARGE SCALE GENOMIC DNA]</scope>
    <source>
        <tissue evidence="9">Whole gametophyte</tissue>
    </source>
</reference>
<dbReference type="Proteomes" id="UP000077202">
    <property type="component" value="Unassembled WGS sequence"/>
</dbReference>
<evidence type="ECO:0000256" key="7">
    <source>
        <dbReference type="ARBA" id="ARBA00048787"/>
    </source>
</evidence>
<evidence type="ECO:0000256" key="3">
    <source>
        <dbReference type="ARBA" id="ARBA00022723"/>
    </source>
</evidence>
<accession>A0A176VLS0</accession>
<dbReference type="SUPFAM" id="SSF51556">
    <property type="entry name" value="Metallo-dependent hydrolases"/>
    <property type="match status" value="1"/>
</dbReference>
<evidence type="ECO:0000256" key="2">
    <source>
        <dbReference type="ARBA" id="ARBA00006676"/>
    </source>
</evidence>
<evidence type="ECO:0000256" key="4">
    <source>
        <dbReference type="ARBA" id="ARBA00022801"/>
    </source>
</evidence>
<evidence type="ECO:0000313" key="10">
    <source>
        <dbReference type="Proteomes" id="UP000077202"/>
    </source>
</evidence>
<keyword evidence="5" id="KW-0862">Zinc</keyword>
<dbReference type="GO" id="GO:0006154">
    <property type="term" value="P:adenosine catabolic process"/>
    <property type="evidence" value="ECO:0007669"/>
    <property type="project" value="TreeGrafter"/>
</dbReference>
<keyword evidence="6" id="KW-0546">Nucleotide metabolism</keyword>
<evidence type="ECO:0000259" key="8">
    <source>
        <dbReference type="Pfam" id="PF00962"/>
    </source>
</evidence>
<dbReference type="InterPro" id="IPR001365">
    <property type="entry name" value="A_deaminase_dom"/>
</dbReference>
<dbReference type="InterPro" id="IPR006330">
    <property type="entry name" value="Ado/ade_deaminase"/>
</dbReference>
<dbReference type="Pfam" id="PF00962">
    <property type="entry name" value="A_deaminase"/>
    <property type="match status" value="1"/>
</dbReference>
<dbReference type="Gene3D" id="3.20.20.140">
    <property type="entry name" value="Metal-dependent hydrolases"/>
    <property type="match status" value="1"/>
</dbReference>
<proteinExistence type="inferred from homology"/>
<dbReference type="GO" id="GO:0046872">
    <property type="term" value="F:metal ion binding"/>
    <property type="evidence" value="ECO:0007669"/>
    <property type="project" value="UniProtKB-KW"/>
</dbReference>
<comment type="catalytic activity">
    <reaction evidence="7">
        <text>N(6)-methyl-AMP + H2O + H(+) = IMP + methylamine</text>
        <dbReference type="Rhea" id="RHEA:16001"/>
        <dbReference type="ChEBI" id="CHEBI:15377"/>
        <dbReference type="ChEBI" id="CHEBI:15378"/>
        <dbReference type="ChEBI" id="CHEBI:58053"/>
        <dbReference type="ChEBI" id="CHEBI:59338"/>
        <dbReference type="ChEBI" id="CHEBI:144842"/>
    </reaction>
    <physiologicalReaction direction="left-to-right" evidence="7">
        <dbReference type="Rhea" id="RHEA:16002"/>
    </physiologicalReaction>
</comment>
<dbReference type="GO" id="GO:0004000">
    <property type="term" value="F:adenosine deaminase activity"/>
    <property type="evidence" value="ECO:0007669"/>
    <property type="project" value="TreeGrafter"/>
</dbReference>
<feature type="domain" description="Adenosine deaminase" evidence="8">
    <location>
        <begin position="31"/>
        <end position="354"/>
    </location>
</feature>
<protein>
    <recommendedName>
        <fullName evidence="8">Adenosine deaminase domain-containing protein</fullName>
    </recommendedName>
</protein>
<keyword evidence="3" id="KW-0479">Metal-binding</keyword>
<dbReference type="CDD" id="cd00443">
    <property type="entry name" value="ADA_AMPD"/>
    <property type="match status" value="1"/>
</dbReference>
<evidence type="ECO:0000256" key="1">
    <source>
        <dbReference type="ARBA" id="ARBA00001947"/>
    </source>
</evidence>
<dbReference type="PANTHER" id="PTHR11409">
    <property type="entry name" value="ADENOSINE DEAMINASE"/>
    <property type="match status" value="1"/>
</dbReference>
<dbReference type="GO" id="GO:0009117">
    <property type="term" value="P:nucleotide metabolic process"/>
    <property type="evidence" value="ECO:0007669"/>
    <property type="project" value="UniProtKB-KW"/>
</dbReference>
<keyword evidence="4" id="KW-0378">Hydrolase</keyword>
<evidence type="ECO:0000256" key="5">
    <source>
        <dbReference type="ARBA" id="ARBA00022833"/>
    </source>
</evidence>
<organism evidence="9 10">
    <name type="scientific">Marchantia polymorpha subsp. ruderalis</name>
    <dbReference type="NCBI Taxonomy" id="1480154"/>
    <lineage>
        <taxon>Eukaryota</taxon>
        <taxon>Viridiplantae</taxon>
        <taxon>Streptophyta</taxon>
        <taxon>Embryophyta</taxon>
        <taxon>Marchantiophyta</taxon>
        <taxon>Marchantiopsida</taxon>
        <taxon>Marchantiidae</taxon>
        <taxon>Marchantiales</taxon>
        <taxon>Marchantiaceae</taxon>
        <taxon>Marchantia</taxon>
    </lineage>
</organism>
<gene>
    <name evidence="9" type="ORF">AXG93_1817s1050</name>
</gene>